<accession>A0A2S6C5F4</accession>
<gene>
    <name evidence="1" type="ORF">CBER1_08964</name>
</gene>
<sequence>MLAHAVWWLVHRSNEVNNWSQAEQDFGLDKAYGTLRAYYPAIDTVPTTYRCADSVSPIWQHARDPKPQVEQYHRALQVLRYCDQSAGLARAKGWEDFFRNDKLFKSRLVRQELVPHWMKEHVDEGDSLARVDECNDEGQVQEDVALAVDAPAPPSNERHVSEGDHIQRRMSDGENVEGIKEITQQERLEQDTVAEQEIPLKQQIKGEDYTTAIVIIDDEDIRLEDDHTPSEIIQPGTQPPSKSACSILYITNRKISRARCKNKKWFDECWEEMECLDAPTTNRIATVDPRDWSTGEEWRDAARKELRLGTHWRRDEDEGLALKLTSLRLQARGEKLNCYGCKAEQFSSTPKQVSEFVEKHRNCELEYCIDFFTEAEMADGKANDLETLKSSS</sequence>
<keyword evidence="2" id="KW-1185">Reference proteome</keyword>
<name>A0A2S6C5F4_9PEZI</name>
<dbReference type="EMBL" id="PNEN01000551">
    <property type="protein sequence ID" value="PPJ54961.1"/>
    <property type="molecule type" value="Genomic_DNA"/>
</dbReference>
<evidence type="ECO:0000313" key="1">
    <source>
        <dbReference type="EMBL" id="PPJ54961.1"/>
    </source>
</evidence>
<organism evidence="1 2">
    <name type="scientific">Cercospora berteroae</name>
    <dbReference type="NCBI Taxonomy" id="357750"/>
    <lineage>
        <taxon>Eukaryota</taxon>
        <taxon>Fungi</taxon>
        <taxon>Dikarya</taxon>
        <taxon>Ascomycota</taxon>
        <taxon>Pezizomycotina</taxon>
        <taxon>Dothideomycetes</taxon>
        <taxon>Dothideomycetidae</taxon>
        <taxon>Mycosphaerellales</taxon>
        <taxon>Mycosphaerellaceae</taxon>
        <taxon>Cercospora</taxon>
    </lineage>
</organism>
<reference evidence="2" key="1">
    <citation type="journal article" date="2017" name="bioRxiv">
        <title>Conservation of a gene cluster reveals novel cercosporin biosynthetic mechanisms and extends production to the genus Colletotrichum.</title>
        <authorList>
            <person name="de Jonge R."/>
            <person name="Ebert M.K."/>
            <person name="Huitt-Roehl C.R."/>
            <person name="Pal P."/>
            <person name="Suttle J.C."/>
            <person name="Spanner R.E."/>
            <person name="Neubauer J.D."/>
            <person name="Jurick W.M.II."/>
            <person name="Stott K.A."/>
            <person name="Secor G.A."/>
            <person name="Thomma B.P.H.J."/>
            <person name="Van de Peer Y."/>
            <person name="Townsend C.A."/>
            <person name="Bolton M.D."/>
        </authorList>
    </citation>
    <scope>NUCLEOTIDE SEQUENCE [LARGE SCALE GENOMIC DNA]</scope>
    <source>
        <strain evidence="2">CBS538.71</strain>
    </source>
</reference>
<protein>
    <submittedName>
        <fullName evidence="1">Uncharacterized protein</fullName>
    </submittedName>
</protein>
<proteinExistence type="predicted"/>
<dbReference type="Proteomes" id="UP000237631">
    <property type="component" value="Unassembled WGS sequence"/>
</dbReference>
<evidence type="ECO:0000313" key="2">
    <source>
        <dbReference type="Proteomes" id="UP000237631"/>
    </source>
</evidence>
<dbReference type="OrthoDB" id="10416692at2759"/>
<dbReference type="AlphaFoldDB" id="A0A2S6C5F4"/>
<comment type="caution">
    <text evidence="1">The sequence shown here is derived from an EMBL/GenBank/DDBJ whole genome shotgun (WGS) entry which is preliminary data.</text>
</comment>